<dbReference type="RefSeq" id="WP_090959758.1">
    <property type="nucleotide sequence ID" value="NZ_FOOA01000002.1"/>
</dbReference>
<sequence>MKKADPKAPLSLVVHVARLPQAGMPLRLDTTADERAGVAERLGILAVNDLAADLLVRRWKRDGVMVEGRIKGSLDQACVVTLDPVREIVDEAVDLIFVPETSKLARIEPEGDGELHLDPEGADIPETFRGDTIDLGPFIEELVGLSLDPYPRAPGVEFSELDTDPDPSGGKVSPFAALGRLKPAGG</sequence>
<dbReference type="InterPro" id="IPR003772">
    <property type="entry name" value="YceD"/>
</dbReference>
<reference evidence="2 3" key="1">
    <citation type="submission" date="2020-08" db="EMBL/GenBank/DDBJ databases">
        <title>Genomic Encyclopedia of Type Strains, Phase IV (KMG-IV): sequencing the most valuable type-strain genomes for metagenomic binning, comparative biology and taxonomic classification.</title>
        <authorList>
            <person name="Goeker M."/>
        </authorList>
    </citation>
    <scope>NUCLEOTIDE SEQUENCE [LARGE SCALE GENOMIC DNA]</scope>
    <source>
        <strain evidence="2 3">DSM 25024</strain>
    </source>
</reference>
<feature type="region of interest" description="Disordered" evidence="1">
    <location>
        <begin position="156"/>
        <end position="186"/>
    </location>
</feature>
<organism evidence="2 3">
    <name type="scientific">Aureimonas phyllosphaerae</name>
    <dbReference type="NCBI Taxonomy" id="1166078"/>
    <lineage>
        <taxon>Bacteria</taxon>
        <taxon>Pseudomonadati</taxon>
        <taxon>Pseudomonadota</taxon>
        <taxon>Alphaproteobacteria</taxon>
        <taxon>Hyphomicrobiales</taxon>
        <taxon>Aurantimonadaceae</taxon>
        <taxon>Aureimonas</taxon>
    </lineage>
</organism>
<evidence type="ECO:0000313" key="2">
    <source>
        <dbReference type="EMBL" id="MBB3935183.1"/>
    </source>
</evidence>
<keyword evidence="3" id="KW-1185">Reference proteome</keyword>
<gene>
    <name evidence="2" type="ORF">GGR05_001311</name>
</gene>
<proteinExistence type="predicted"/>
<dbReference type="AlphaFoldDB" id="A0A7W6BNF9"/>
<dbReference type="EMBL" id="JACIDO010000002">
    <property type="protein sequence ID" value="MBB3935183.1"/>
    <property type="molecule type" value="Genomic_DNA"/>
</dbReference>
<evidence type="ECO:0000256" key="1">
    <source>
        <dbReference type="SAM" id="MobiDB-lite"/>
    </source>
</evidence>
<protein>
    <submittedName>
        <fullName evidence="2">Uncharacterized metal-binding protein YceD (DUF177 family)</fullName>
    </submittedName>
</protein>
<dbReference type="OrthoDB" id="8443793at2"/>
<evidence type="ECO:0000313" key="3">
    <source>
        <dbReference type="Proteomes" id="UP000531216"/>
    </source>
</evidence>
<accession>A0A7W6BNF9</accession>
<name>A0A7W6BNF9_9HYPH</name>
<comment type="caution">
    <text evidence="2">The sequence shown here is derived from an EMBL/GenBank/DDBJ whole genome shotgun (WGS) entry which is preliminary data.</text>
</comment>
<dbReference type="Proteomes" id="UP000531216">
    <property type="component" value="Unassembled WGS sequence"/>
</dbReference>
<dbReference type="Pfam" id="PF02620">
    <property type="entry name" value="YceD"/>
    <property type="match status" value="1"/>
</dbReference>